<feature type="region of interest" description="Disordered" evidence="1">
    <location>
        <begin position="286"/>
        <end position="326"/>
    </location>
</feature>
<evidence type="ECO:0000313" key="3">
    <source>
        <dbReference type="Proteomes" id="UP000198287"/>
    </source>
</evidence>
<protein>
    <submittedName>
        <fullName evidence="2">Uncharacterized protein</fullName>
    </submittedName>
</protein>
<reference evidence="2 3" key="1">
    <citation type="submission" date="2015-12" db="EMBL/GenBank/DDBJ databases">
        <title>The genome of Folsomia candida.</title>
        <authorList>
            <person name="Faddeeva A."/>
            <person name="Derks M.F."/>
            <person name="Anvar Y."/>
            <person name="Smit S."/>
            <person name="Van Straalen N."/>
            <person name="Roelofs D."/>
        </authorList>
    </citation>
    <scope>NUCLEOTIDE SEQUENCE [LARGE SCALE GENOMIC DNA]</scope>
    <source>
        <strain evidence="2 3">VU population</strain>
        <tissue evidence="2">Whole body</tissue>
    </source>
</reference>
<evidence type="ECO:0000313" key="2">
    <source>
        <dbReference type="EMBL" id="OXA59268.1"/>
    </source>
</evidence>
<dbReference type="Proteomes" id="UP000198287">
    <property type="component" value="Unassembled WGS sequence"/>
</dbReference>
<accession>A0A226EPZ6</accession>
<proteinExistence type="predicted"/>
<comment type="caution">
    <text evidence="2">The sequence shown here is derived from an EMBL/GenBank/DDBJ whole genome shotgun (WGS) entry which is preliminary data.</text>
</comment>
<gene>
    <name evidence="2" type="ORF">Fcan01_05911</name>
</gene>
<dbReference type="EMBL" id="LNIX01000002">
    <property type="protein sequence ID" value="OXA59268.1"/>
    <property type="molecule type" value="Genomic_DNA"/>
</dbReference>
<sequence length="326" mass="36826">MSCSRIEDNAFTINVTSFHNFDDDDDKYFQRERQEVCTANKCQPRKPNTMDQSEAGINMHFQQKDKGSSPKLEKLSQIPDKSRGDPVLPTECCHHREHKTKRKFICNFTSLTSNVSNQCLEMERSRCQAFWKLVDQRAELQSLMQSGEFEHISIPQIVATKKPKDVSIRCQNSDVLRAKNKALHDEERDRVNKRKQLMYELQKKSGQAVFTQQQEKLGKTTSIDKLSDDSAAATSFAQVFEEMNAFDVRCGNPVRTKQNPPSMSNSLYWATSFLSEWDGETSIVSSAGDELEEESGGEEEEEGDLGDEGQLDGGAAEILGESGESQ</sequence>
<keyword evidence="3" id="KW-1185">Reference proteome</keyword>
<evidence type="ECO:0000256" key="1">
    <source>
        <dbReference type="SAM" id="MobiDB-lite"/>
    </source>
</evidence>
<name>A0A226EPZ6_FOLCA</name>
<organism evidence="2 3">
    <name type="scientific">Folsomia candida</name>
    <name type="common">Springtail</name>
    <dbReference type="NCBI Taxonomy" id="158441"/>
    <lineage>
        <taxon>Eukaryota</taxon>
        <taxon>Metazoa</taxon>
        <taxon>Ecdysozoa</taxon>
        <taxon>Arthropoda</taxon>
        <taxon>Hexapoda</taxon>
        <taxon>Collembola</taxon>
        <taxon>Entomobryomorpha</taxon>
        <taxon>Isotomoidea</taxon>
        <taxon>Isotomidae</taxon>
        <taxon>Proisotominae</taxon>
        <taxon>Folsomia</taxon>
    </lineage>
</organism>
<feature type="compositionally biased region" description="Basic and acidic residues" evidence="1">
    <location>
        <begin position="62"/>
        <end position="84"/>
    </location>
</feature>
<dbReference type="AlphaFoldDB" id="A0A226EPZ6"/>
<feature type="compositionally biased region" description="Acidic residues" evidence="1">
    <location>
        <begin position="289"/>
        <end position="310"/>
    </location>
</feature>
<feature type="region of interest" description="Disordered" evidence="1">
    <location>
        <begin position="62"/>
        <end position="88"/>
    </location>
</feature>